<feature type="transmembrane region" description="Helical" evidence="2">
    <location>
        <begin position="482"/>
        <end position="500"/>
    </location>
</feature>
<feature type="transmembrane region" description="Helical" evidence="2">
    <location>
        <begin position="551"/>
        <end position="574"/>
    </location>
</feature>
<dbReference type="PANTHER" id="PTHR35043">
    <property type="entry name" value="TRANSCRIPTION FACTOR DOMAIN-CONTAINING PROTEIN"/>
    <property type="match status" value="1"/>
</dbReference>
<proteinExistence type="predicted"/>
<feature type="transmembrane region" description="Helical" evidence="2">
    <location>
        <begin position="26"/>
        <end position="44"/>
    </location>
</feature>
<reference evidence="3" key="1">
    <citation type="submission" date="2018-12" db="EMBL/GenBank/DDBJ databases">
        <authorList>
            <person name="Syme R.A."/>
            <person name="Farfan-Caceres L."/>
            <person name="Lichtenzveig J."/>
        </authorList>
    </citation>
    <scope>NUCLEOTIDE SEQUENCE</scope>
    <source>
        <strain evidence="3">Al4</strain>
    </source>
</reference>
<name>A0A8H7MMA5_9PLEO</name>
<comment type="caution">
    <text evidence="3">The sequence shown here is derived from an EMBL/GenBank/DDBJ whole genome shotgun (WGS) entry which is preliminary data.</text>
</comment>
<protein>
    <submittedName>
        <fullName evidence="3">Uncharacterized protein</fullName>
    </submittedName>
</protein>
<dbReference type="PANTHER" id="PTHR35043:SF9">
    <property type="match status" value="1"/>
</dbReference>
<reference evidence="3" key="2">
    <citation type="submission" date="2020-09" db="EMBL/GenBank/DDBJ databases">
        <title>Reference genome assembly for Australian Ascochyta lentis isolate Al4.</title>
        <authorList>
            <person name="Lee R.C."/>
            <person name="Farfan-Caceres L.M."/>
            <person name="Debler J.W."/>
            <person name="Williams A.H."/>
            <person name="Henares B.M."/>
        </authorList>
    </citation>
    <scope>NUCLEOTIDE SEQUENCE</scope>
    <source>
        <strain evidence="3">Al4</strain>
    </source>
</reference>
<evidence type="ECO:0000256" key="1">
    <source>
        <dbReference type="SAM" id="MobiDB-lite"/>
    </source>
</evidence>
<dbReference type="EMBL" id="RZGK01000004">
    <property type="protein sequence ID" value="KAF9699697.1"/>
    <property type="molecule type" value="Genomic_DNA"/>
</dbReference>
<evidence type="ECO:0000256" key="2">
    <source>
        <dbReference type="SAM" id="Phobius"/>
    </source>
</evidence>
<dbReference type="AlphaFoldDB" id="A0A8H7MMA5"/>
<dbReference type="Proteomes" id="UP000651452">
    <property type="component" value="Unassembled WGS sequence"/>
</dbReference>
<dbReference type="OrthoDB" id="3061561at2759"/>
<feature type="transmembrane region" description="Helical" evidence="2">
    <location>
        <begin position="520"/>
        <end position="539"/>
    </location>
</feature>
<keyword evidence="4" id="KW-1185">Reference proteome</keyword>
<evidence type="ECO:0000313" key="4">
    <source>
        <dbReference type="Proteomes" id="UP000651452"/>
    </source>
</evidence>
<sequence>MGLPIFGTSDFSNAAWISGKSTRGTWNLIQTCVITLGLCVYSAVHLNCFQRGCSYWMKIVVRGKWLLVALLAPEFIVFNAWSQRRQAVRLARMMRKRSGQEEPKSWAGRFWEWTRMASPVKDEEKGKGKVEQLPPGSPKAVTSSQDIDQKELVDVDQIKPVEARGGRKNTMVSTKSLASNTDSPEKYTLIHGFTIVMGGLVVDMSRDPERTWPSSCNTLTITPACFEELFDKPGFRDIDLSFITSDRIQARQKTDNLAKLLVIIQALWFCVNFLVRIGQGLPPGDIEEPFVLRTEKSEALRDLCAAQWTSGAAGKLYEGQIAHATATHSEIKSNAEWIPMFLHGGSEFVLNLARGRNGITLCPGSGEDWYIFDYSNRWFFFPHLPDTSSFHLRTLGSHFSPPITVKAKALVPGTPYNLATQFLSLQLDEATIQRWRRTFAREDLTRNYTVWLRDRQPNFAWPRGLDDSQDGPRIAEELLKSLFMLLLTILCYGSLHMLAWDSGTVGRTQLTQTLWKLSCLLLMGIGPFAYACWLGLKLWRGADAHLRLNQSTSIAFGVVGVGAFVAYVLSRVYLLVEILLVVPFVDARVYQEVKLSAYWPHF</sequence>
<feature type="region of interest" description="Disordered" evidence="1">
    <location>
        <begin position="121"/>
        <end position="146"/>
    </location>
</feature>
<gene>
    <name evidence="3" type="ORF">EKO04_002458</name>
</gene>
<feature type="transmembrane region" description="Helical" evidence="2">
    <location>
        <begin position="65"/>
        <end position="82"/>
    </location>
</feature>
<keyword evidence="2" id="KW-0812">Transmembrane</keyword>
<evidence type="ECO:0000313" key="3">
    <source>
        <dbReference type="EMBL" id="KAF9699697.1"/>
    </source>
</evidence>
<keyword evidence="2" id="KW-1133">Transmembrane helix</keyword>
<organism evidence="3 4">
    <name type="scientific">Ascochyta lentis</name>
    <dbReference type="NCBI Taxonomy" id="205686"/>
    <lineage>
        <taxon>Eukaryota</taxon>
        <taxon>Fungi</taxon>
        <taxon>Dikarya</taxon>
        <taxon>Ascomycota</taxon>
        <taxon>Pezizomycotina</taxon>
        <taxon>Dothideomycetes</taxon>
        <taxon>Pleosporomycetidae</taxon>
        <taxon>Pleosporales</taxon>
        <taxon>Pleosporineae</taxon>
        <taxon>Didymellaceae</taxon>
        <taxon>Ascochyta</taxon>
    </lineage>
</organism>
<accession>A0A8H7MMA5</accession>
<keyword evidence="2" id="KW-0472">Membrane</keyword>
<feature type="compositionally biased region" description="Basic and acidic residues" evidence="1">
    <location>
        <begin position="121"/>
        <end position="130"/>
    </location>
</feature>